<reference evidence="4 5" key="2">
    <citation type="submission" date="2019-11" db="EMBL/GenBank/DDBJ databases">
        <title>A de novo genome assembly of a pear dwarfing rootstock.</title>
        <authorList>
            <person name="Wang F."/>
            <person name="Wang J."/>
            <person name="Li S."/>
            <person name="Zhang Y."/>
            <person name="Fang M."/>
            <person name="Ma L."/>
            <person name="Zhao Y."/>
            <person name="Jiang S."/>
        </authorList>
    </citation>
    <scope>NUCLEOTIDE SEQUENCE [LARGE SCALE GENOMIC DNA]</scope>
    <source>
        <strain evidence="4">S2</strain>
        <tissue evidence="4">Leaf</tissue>
    </source>
</reference>
<dbReference type="InterPro" id="IPR036397">
    <property type="entry name" value="RNaseH_sf"/>
</dbReference>
<organism evidence="4 5">
    <name type="scientific">Pyrus ussuriensis x Pyrus communis</name>
    <dbReference type="NCBI Taxonomy" id="2448454"/>
    <lineage>
        <taxon>Eukaryota</taxon>
        <taxon>Viridiplantae</taxon>
        <taxon>Streptophyta</taxon>
        <taxon>Embryophyta</taxon>
        <taxon>Tracheophyta</taxon>
        <taxon>Spermatophyta</taxon>
        <taxon>Magnoliopsida</taxon>
        <taxon>eudicotyledons</taxon>
        <taxon>Gunneridae</taxon>
        <taxon>Pentapetalae</taxon>
        <taxon>rosids</taxon>
        <taxon>fabids</taxon>
        <taxon>Rosales</taxon>
        <taxon>Rosaceae</taxon>
        <taxon>Amygdaloideae</taxon>
        <taxon>Maleae</taxon>
        <taxon>Pyrus</taxon>
    </lineage>
</organism>
<dbReference type="Gene3D" id="3.30.420.10">
    <property type="entry name" value="Ribonuclease H-like superfamily/Ribonuclease H"/>
    <property type="match status" value="1"/>
</dbReference>
<dbReference type="GO" id="GO:0005634">
    <property type="term" value="C:nucleus"/>
    <property type="evidence" value="ECO:0007669"/>
    <property type="project" value="TreeGrafter"/>
</dbReference>
<proteinExistence type="predicted"/>
<evidence type="ECO:0000313" key="5">
    <source>
        <dbReference type="Proteomes" id="UP000327157"/>
    </source>
</evidence>
<reference evidence="4 5" key="1">
    <citation type="submission" date="2019-09" db="EMBL/GenBank/DDBJ databases">
        <authorList>
            <person name="Ou C."/>
        </authorList>
    </citation>
    <scope>NUCLEOTIDE SEQUENCE [LARGE SCALE GENOMIC DNA]</scope>
    <source>
        <strain evidence="4">S2</strain>
        <tissue evidence="4">Leaf</tissue>
    </source>
</reference>
<protein>
    <submittedName>
        <fullName evidence="4">Werner Syndrome-like exonuclease</fullName>
    </submittedName>
</protein>
<keyword evidence="5" id="KW-1185">Reference proteome</keyword>
<evidence type="ECO:0000259" key="3">
    <source>
        <dbReference type="SMART" id="SM00474"/>
    </source>
</evidence>
<evidence type="ECO:0000256" key="2">
    <source>
        <dbReference type="ARBA" id="ARBA00022801"/>
    </source>
</evidence>
<dbReference type="PANTHER" id="PTHR13620">
    <property type="entry name" value="3-5 EXONUCLEASE"/>
    <property type="match status" value="1"/>
</dbReference>
<dbReference type="OrthoDB" id="1920326at2759"/>
<dbReference type="InterPro" id="IPR012337">
    <property type="entry name" value="RNaseH-like_sf"/>
</dbReference>
<dbReference type="GO" id="GO:0008408">
    <property type="term" value="F:3'-5' exonuclease activity"/>
    <property type="evidence" value="ECO:0007669"/>
    <property type="project" value="InterPro"/>
</dbReference>
<dbReference type="PANTHER" id="PTHR13620:SF105">
    <property type="entry name" value="OS01G0737700 PROTEIN"/>
    <property type="match status" value="1"/>
</dbReference>
<evidence type="ECO:0000256" key="1">
    <source>
        <dbReference type="ARBA" id="ARBA00022722"/>
    </source>
</evidence>
<keyword evidence="4" id="KW-0269">Exonuclease</keyword>
<dbReference type="GO" id="GO:0003676">
    <property type="term" value="F:nucleic acid binding"/>
    <property type="evidence" value="ECO:0007669"/>
    <property type="project" value="InterPro"/>
</dbReference>
<dbReference type="GO" id="GO:0005737">
    <property type="term" value="C:cytoplasm"/>
    <property type="evidence" value="ECO:0007669"/>
    <property type="project" value="TreeGrafter"/>
</dbReference>
<dbReference type="EMBL" id="SMOL01000214">
    <property type="protein sequence ID" value="KAB2623509.1"/>
    <property type="molecule type" value="Genomic_DNA"/>
</dbReference>
<dbReference type="InterPro" id="IPR002562">
    <property type="entry name" value="3'-5'_exonuclease_dom"/>
</dbReference>
<gene>
    <name evidence="4" type="ORF">D8674_038801</name>
</gene>
<dbReference type="SUPFAM" id="SSF53098">
    <property type="entry name" value="Ribonuclease H-like"/>
    <property type="match status" value="1"/>
</dbReference>
<dbReference type="InterPro" id="IPR051132">
    <property type="entry name" value="3-5_Exonuclease_domain"/>
</dbReference>
<accession>A0A5N5H6C4</accession>
<dbReference type="AlphaFoldDB" id="A0A5N5H6C4"/>
<dbReference type="Proteomes" id="UP000327157">
    <property type="component" value="Unassembled WGS sequence"/>
</dbReference>
<dbReference type="Pfam" id="PF01612">
    <property type="entry name" value="DNA_pol_A_exo1"/>
    <property type="match status" value="1"/>
</dbReference>
<dbReference type="SMART" id="SM00474">
    <property type="entry name" value="35EXOc"/>
    <property type="match status" value="1"/>
</dbReference>
<name>A0A5N5H6C4_9ROSA</name>
<sequence length="268" mass="30241">MHATADGSIYNRWNSKRSVWGRFSTLSKPNPRIDQSQRRMAISIVDYELPYDTHNVYGVSFYNDRVHTMVTSNSAMVESWLSNVTPANPNHRIVGLDVEWRPNNRYHHNPIATLQLCTGPNYPGSLQIPAGTVLPGVSLDPNCLIFQVLHSDWIPHSLSTFLANPAFTFVGVGIESDCEKLLLDYRLRVANVVDLRGLAADRLGVWELRNFGLKRLASAVLGKELEKPKSVTLSRWDSQWLTYAQIQYAAVDAFISYEIARQLNLRGA</sequence>
<evidence type="ECO:0000313" key="4">
    <source>
        <dbReference type="EMBL" id="KAB2623509.1"/>
    </source>
</evidence>
<feature type="domain" description="3'-5' exonuclease" evidence="3">
    <location>
        <begin position="68"/>
        <end position="268"/>
    </location>
</feature>
<keyword evidence="1" id="KW-0540">Nuclease</keyword>
<dbReference type="GO" id="GO:0006139">
    <property type="term" value="P:nucleobase-containing compound metabolic process"/>
    <property type="evidence" value="ECO:0007669"/>
    <property type="project" value="InterPro"/>
</dbReference>
<comment type="caution">
    <text evidence="4">The sequence shown here is derived from an EMBL/GenBank/DDBJ whole genome shotgun (WGS) entry which is preliminary data.</text>
</comment>
<dbReference type="CDD" id="cd06141">
    <property type="entry name" value="WRN_exo"/>
    <property type="match status" value="1"/>
</dbReference>
<keyword evidence="2" id="KW-0378">Hydrolase</keyword>